<keyword evidence="2" id="KW-1185">Reference proteome</keyword>
<evidence type="ECO:0000313" key="2">
    <source>
        <dbReference type="Proteomes" id="UP000219559"/>
    </source>
</evidence>
<proteinExistence type="predicted"/>
<dbReference type="EMBL" id="NBWU01000004">
    <property type="protein sequence ID" value="PCE64120.1"/>
    <property type="molecule type" value="Genomic_DNA"/>
</dbReference>
<organism evidence="1 2">
    <name type="scientific">Sediminicola luteus</name>
    <dbReference type="NCBI Taxonomy" id="319238"/>
    <lineage>
        <taxon>Bacteria</taxon>
        <taxon>Pseudomonadati</taxon>
        <taxon>Bacteroidota</taxon>
        <taxon>Flavobacteriia</taxon>
        <taxon>Flavobacteriales</taxon>
        <taxon>Flavobacteriaceae</taxon>
        <taxon>Sediminicola</taxon>
    </lineage>
</organism>
<reference evidence="1 2" key="1">
    <citation type="submission" date="2017-04" db="EMBL/GenBank/DDBJ databases">
        <title>A new member of the family Flavobacteriaceae isolated from ascidians.</title>
        <authorList>
            <person name="Chen L."/>
        </authorList>
    </citation>
    <scope>NUCLEOTIDE SEQUENCE [LARGE SCALE GENOMIC DNA]</scope>
    <source>
        <strain evidence="1 2">HQA918</strain>
    </source>
</reference>
<sequence length="316" mass="36383">METVAHFRNYFGVLAAMLLFGCQEKPKPTLALHENPNPEKEVKIGNRELSPAFKAYWYNGEAEVSSYTLEQARYGELRQGHAVLIFVTEPFLKKEQVKADRAKPGDVNVLKLNYTKKFHTGLYPYSIMTSTFMPTKQQGHALKVSSSMQEWCGHVYTQMNNRDQFEIRSHSYFEGEADKSYDLEKTWLEDELWTLIRIAPEELPVGEIQIVPAMEAARLKHFELKAYTAQLSLTESTRGTYTYTIQCPELNRNLSIQFEKAAPHKILGWQEQFRSGFGNKAKVLTTKATLKKTLLTPYWTKNKNADGQLRQELLLD</sequence>
<evidence type="ECO:0000313" key="1">
    <source>
        <dbReference type="EMBL" id="PCE64120.1"/>
    </source>
</evidence>
<dbReference type="Proteomes" id="UP000219559">
    <property type="component" value="Unassembled WGS sequence"/>
</dbReference>
<accession>A0A2A4G815</accession>
<dbReference type="AlphaFoldDB" id="A0A2A4G815"/>
<comment type="caution">
    <text evidence="1">The sequence shown here is derived from an EMBL/GenBank/DDBJ whole genome shotgun (WGS) entry which is preliminary data.</text>
</comment>
<protein>
    <submittedName>
        <fullName evidence="1">Septum formation inhibitor Maf</fullName>
    </submittedName>
</protein>
<dbReference type="RefSeq" id="WP_097442892.1">
    <property type="nucleotide sequence ID" value="NZ_NBWU01000004.1"/>
</dbReference>
<gene>
    <name evidence="1" type="ORF">B7P33_12885</name>
</gene>
<dbReference type="OrthoDB" id="5496093at2"/>
<name>A0A2A4G815_9FLAO</name>